<protein>
    <submittedName>
        <fullName evidence="1">Uncharacterized protein</fullName>
    </submittedName>
</protein>
<gene>
    <name evidence="1" type="ORF">Tci_929118</name>
</gene>
<reference evidence="1" key="1">
    <citation type="journal article" date="2019" name="Sci. Rep.">
        <title>Draft genome of Tanacetum cinerariifolium, the natural source of mosquito coil.</title>
        <authorList>
            <person name="Yamashiro T."/>
            <person name="Shiraishi A."/>
            <person name="Satake H."/>
            <person name="Nakayama K."/>
        </authorList>
    </citation>
    <scope>NUCLEOTIDE SEQUENCE</scope>
</reference>
<organism evidence="1">
    <name type="scientific">Tanacetum cinerariifolium</name>
    <name type="common">Dalmatian daisy</name>
    <name type="synonym">Chrysanthemum cinerariifolium</name>
    <dbReference type="NCBI Taxonomy" id="118510"/>
    <lineage>
        <taxon>Eukaryota</taxon>
        <taxon>Viridiplantae</taxon>
        <taxon>Streptophyta</taxon>
        <taxon>Embryophyta</taxon>
        <taxon>Tracheophyta</taxon>
        <taxon>Spermatophyta</taxon>
        <taxon>Magnoliopsida</taxon>
        <taxon>eudicotyledons</taxon>
        <taxon>Gunneridae</taxon>
        <taxon>Pentapetalae</taxon>
        <taxon>asterids</taxon>
        <taxon>campanulids</taxon>
        <taxon>Asterales</taxon>
        <taxon>Asteraceae</taxon>
        <taxon>Asteroideae</taxon>
        <taxon>Anthemideae</taxon>
        <taxon>Anthemidinae</taxon>
        <taxon>Tanacetum</taxon>
    </lineage>
</organism>
<name>A0A699XBV6_TANCI</name>
<dbReference type="EMBL" id="BKCJ011837623">
    <property type="protein sequence ID" value="GFD57149.1"/>
    <property type="molecule type" value="Genomic_DNA"/>
</dbReference>
<evidence type="ECO:0000313" key="1">
    <source>
        <dbReference type="EMBL" id="GFD57149.1"/>
    </source>
</evidence>
<sequence length="67" mass="7300">MPERHVSPTPHDVMITWWRGRAVSRSSSPTSSTLEIHTTPIPPAPSVLVALSTDIISHVDVPLGIHQ</sequence>
<accession>A0A699XBV6</accession>
<dbReference type="AlphaFoldDB" id="A0A699XBV6"/>
<proteinExistence type="predicted"/>
<comment type="caution">
    <text evidence="1">The sequence shown here is derived from an EMBL/GenBank/DDBJ whole genome shotgun (WGS) entry which is preliminary data.</text>
</comment>